<evidence type="ECO:0000313" key="1">
    <source>
        <dbReference type="EMBL" id="JAH42957.1"/>
    </source>
</evidence>
<dbReference type="AlphaFoldDB" id="A0A0E9SNY9"/>
<reference evidence="1" key="1">
    <citation type="submission" date="2014-11" db="EMBL/GenBank/DDBJ databases">
        <authorList>
            <person name="Amaro Gonzalez C."/>
        </authorList>
    </citation>
    <scope>NUCLEOTIDE SEQUENCE</scope>
</reference>
<protein>
    <submittedName>
        <fullName evidence="1">Uncharacterized protein</fullName>
    </submittedName>
</protein>
<sequence>MARVKDVKTLKKGSLLGHGWQELQSQRLPKWLVFQQEQ</sequence>
<proteinExistence type="predicted"/>
<name>A0A0E9SNY9_ANGAN</name>
<reference evidence="1" key="2">
    <citation type="journal article" date="2015" name="Fish Shellfish Immunol.">
        <title>Early steps in the European eel (Anguilla anguilla)-Vibrio vulnificus interaction in the gills: Role of the RtxA13 toxin.</title>
        <authorList>
            <person name="Callol A."/>
            <person name="Pajuelo D."/>
            <person name="Ebbesson L."/>
            <person name="Teles M."/>
            <person name="MacKenzie S."/>
            <person name="Amaro C."/>
        </authorList>
    </citation>
    <scope>NUCLEOTIDE SEQUENCE</scope>
</reference>
<organism evidence="1">
    <name type="scientific">Anguilla anguilla</name>
    <name type="common">European freshwater eel</name>
    <name type="synonym">Muraena anguilla</name>
    <dbReference type="NCBI Taxonomy" id="7936"/>
    <lineage>
        <taxon>Eukaryota</taxon>
        <taxon>Metazoa</taxon>
        <taxon>Chordata</taxon>
        <taxon>Craniata</taxon>
        <taxon>Vertebrata</taxon>
        <taxon>Euteleostomi</taxon>
        <taxon>Actinopterygii</taxon>
        <taxon>Neopterygii</taxon>
        <taxon>Teleostei</taxon>
        <taxon>Anguilliformes</taxon>
        <taxon>Anguillidae</taxon>
        <taxon>Anguilla</taxon>
    </lineage>
</organism>
<accession>A0A0E9SNY9</accession>
<dbReference type="EMBL" id="GBXM01065620">
    <property type="protein sequence ID" value="JAH42957.1"/>
    <property type="molecule type" value="Transcribed_RNA"/>
</dbReference>